<dbReference type="PANTHER" id="PTHR12526">
    <property type="entry name" value="GLYCOSYLTRANSFERASE"/>
    <property type="match status" value="1"/>
</dbReference>
<organism evidence="5 6">
    <name type="scientific">Novosphingobium aureum</name>
    <dbReference type="NCBI Taxonomy" id="2792964"/>
    <lineage>
        <taxon>Bacteria</taxon>
        <taxon>Pseudomonadati</taxon>
        <taxon>Pseudomonadota</taxon>
        <taxon>Alphaproteobacteria</taxon>
        <taxon>Sphingomonadales</taxon>
        <taxon>Sphingomonadaceae</taxon>
        <taxon>Novosphingobium</taxon>
    </lineage>
</organism>
<protein>
    <submittedName>
        <fullName evidence="5">Glycosyltransferase</fullName>
    </submittedName>
</protein>
<dbReference type="GO" id="GO:0016757">
    <property type="term" value="F:glycosyltransferase activity"/>
    <property type="evidence" value="ECO:0007669"/>
    <property type="project" value="UniProtKB-KW"/>
</dbReference>
<dbReference type="SUPFAM" id="SSF53756">
    <property type="entry name" value="UDP-Glycosyltransferase/glycogen phosphorylase"/>
    <property type="match status" value="1"/>
</dbReference>
<evidence type="ECO:0000313" key="6">
    <source>
        <dbReference type="Proteomes" id="UP000617634"/>
    </source>
</evidence>
<dbReference type="InterPro" id="IPR028098">
    <property type="entry name" value="Glyco_trans_4-like_N"/>
</dbReference>
<dbReference type="AlphaFoldDB" id="A0A931H908"/>
<dbReference type="Pfam" id="PF00534">
    <property type="entry name" value="Glycos_transf_1"/>
    <property type="match status" value="1"/>
</dbReference>
<dbReference type="Proteomes" id="UP000617634">
    <property type="component" value="Unassembled WGS sequence"/>
</dbReference>
<feature type="domain" description="Glycosyltransferase subfamily 4-like N-terminal" evidence="4">
    <location>
        <begin position="52"/>
        <end position="198"/>
    </location>
</feature>
<gene>
    <name evidence="5" type="ORF">I5E68_01275</name>
</gene>
<proteinExistence type="predicted"/>
<dbReference type="InterPro" id="IPR001296">
    <property type="entry name" value="Glyco_trans_1"/>
</dbReference>
<dbReference type="EMBL" id="JADZGI010000001">
    <property type="protein sequence ID" value="MBH0111582.1"/>
    <property type="molecule type" value="Genomic_DNA"/>
</dbReference>
<evidence type="ECO:0000313" key="5">
    <source>
        <dbReference type="EMBL" id="MBH0111582.1"/>
    </source>
</evidence>
<keyword evidence="1" id="KW-0328">Glycosyltransferase</keyword>
<evidence type="ECO:0000259" key="3">
    <source>
        <dbReference type="Pfam" id="PF00534"/>
    </source>
</evidence>
<dbReference type="PANTHER" id="PTHR12526:SF510">
    <property type="entry name" value="D-INOSITOL 3-PHOSPHATE GLYCOSYLTRANSFERASE"/>
    <property type="match status" value="1"/>
</dbReference>
<evidence type="ECO:0000256" key="1">
    <source>
        <dbReference type="ARBA" id="ARBA00022676"/>
    </source>
</evidence>
<accession>A0A931H908</accession>
<sequence>MRAPQSRRSRACWPGSPEAEAARVHLLHLHSGFDAGGKELRAVRLMQAFGPGVRHTIVSAQPGAHGAARLVDPALEVAYPLDFPSLQGLPSPARLHAIARAMRPFDLVLTYNWGAMDAVMARRLFAPLLALPPLVHHEDGFNQDEAQGLKPQRNLFRRLALPAASALVVPSRRLEAIALETWHQPRGRVVQIVNGIDAAACIATPPADAIPGLVKAPGEKWVGTLAGLRKVKNLPRLVRAFAALPGEWKLVIAGEGPERAEIEAEAARLDIAGRVHLPGFVSPPAGVVGLFDIFALSSDSEQFPISLVEAMAAGVPVASPAVGDVAAMVTPANRDFVSPAGDETALAAALARLAADADLRARLGAANRAHARAHYGEDAMISAYRRTYAQAMGRTSFP</sequence>
<keyword evidence="6" id="KW-1185">Reference proteome</keyword>
<name>A0A931H908_9SPHN</name>
<evidence type="ECO:0000256" key="2">
    <source>
        <dbReference type="ARBA" id="ARBA00022679"/>
    </source>
</evidence>
<feature type="domain" description="Glycosyl transferase family 1" evidence="3">
    <location>
        <begin position="215"/>
        <end position="368"/>
    </location>
</feature>
<comment type="caution">
    <text evidence="5">The sequence shown here is derived from an EMBL/GenBank/DDBJ whole genome shotgun (WGS) entry which is preliminary data.</text>
</comment>
<keyword evidence="2" id="KW-0808">Transferase</keyword>
<evidence type="ECO:0000259" key="4">
    <source>
        <dbReference type="Pfam" id="PF13439"/>
    </source>
</evidence>
<reference evidence="5" key="1">
    <citation type="submission" date="2020-11" db="EMBL/GenBank/DDBJ databases">
        <title>Novosphingobium aureum sp. nov., a marine bacterium isolated from sediment of a salt flat.</title>
        <authorList>
            <person name="Yoo Y."/>
            <person name="Kim J.-J."/>
        </authorList>
    </citation>
    <scope>NUCLEOTIDE SEQUENCE</scope>
    <source>
        <strain evidence="5">YJ-S2-02</strain>
    </source>
</reference>
<dbReference type="Gene3D" id="3.40.50.2000">
    <property type="entry name" value="Glycogen Phosphorylase B"/>
    <property type="match status" value="2"/>
</dbReference>
<dbReference type="Pfam" id="PF13439">
    <property type="entry name" value="Glyco_transf_4"/>
    <property type="match status" value="1"/>
</dbReference>